<dbReference type="SUPFAM" id="SSF46785">
    <property type="entry name" value="Winged helix' DNA-binding domain"/>
    <property type="match status" value="1"/>
</dbReference>
<dbReference type="AlphaFoldDB" id="A0A8J4XAS4"/>
<name>A0A8J4XAS4_CLAMG</name>
<feature type="compositionally biased region" description="Basic and acidic residues" evidence="8">
    <location>
        <begin position="1"/>
        <end position="18"/>
    </location>
</feature>
<keyword evidence="4" id="KW-0804">Transcription</keyword>
<evidence type="ECO:0000313" key="12">
    <source>
        <dbReference type="EMBL" id="KAF5899838.1"/>
    </source>
</evidence>
<dbReference type="InterPro" id="IPR013847">
    <property type="entry name" value="POU"/>
</dbReference>
<dbReference type="Pfam" id="PF00157">
    <property type="entry name" value="Pou"/>
    <property type="match status" value="1"/>
</dbReference>
<feature type="region of interest" description="Disordered" evidence="8">
    <location>
        <begin position="901"/>
        <end position="925"/>
    </location>
</feature>
<feature type="transmembrane region" description="Helical" evidence="9">
    <location>
        <begin position="466"/>
        <end position="492"/>
    </location>
</feature>
<gene>
    <name evidence="12" type="primary">Pou2f3</name>
    <name evidence="12" type="ORF">DAT39_010459</name>
</gene>
<dbReference type="PANTHER" id="PTHR31198:SF1">
    <property type="entry name" value="CENTROSOMAL AT-AC SPLICING FACTOR"/>
    <property type="match status" value="1"/>
</dbReference>
<dbReference type="FunFam" id="1.10.260.40:FF:000001">
    <property type="entry name" value="POU domain protein"/>
    <property type="match status" value="1"/>
</dbReference>
<feature type="domain" description="Fork-head" evidence="10">
    <location>
        <begin position="634"/>
        <end position="737"/>
    </location>
</feature>
<proteinExistence type="predicted"/>
<dbReference type="GO" id="GO:0043565">
    <property type="term" value="F:sequence-specific DNA binding"/>
    <property type="evidence" value="ECO:0007669"/>
    <property type="project" value="InterPro"/>
</dbReference>
<evidence type="ECO:0000256" key="7">
    <source>
        <dbReference type="SAM" id="Coils"/>
    </source>
</evidence>
<dbReference type="PROSITE" id="PS00035">
    <property type="entry name" value="POU_1"/>
    <property type="match status" value="1"/>
</dbReference>
<dbReference type="Proteomes" id="UP000727407">
    <property type="component" value="Unassembled WGS sequence"/>
</dbReference>
<accession>A0A8J4XAS4</accession>
<feature type="coiled-coil region" evidence="7">
    <location>
        <begin position="851"/>
        <end position="878"/>
    </location>
</feature>
<evidence type="ECO:0000313" key="13">
    <source>
        <dbReference type="Proteomes" id="UP000727407"/>
    </source>
</evidence>
<dbReference type="SMART" id="SM00352">
    <property type="entry name" value="POU"/>
    <property type="match status" value="1"/>
</dbReference>
<organism evidence="12 13">
    <name type="scientific">Clarias magur</name>
    <name type="common">Asian catfish</name>
    <name type="synonym">Macropteronotus magur</name>
    <dbReference type="NCBI Taxonomy" id="1594786"/>
    <lineage>
        <taxon>Eukaryota</taxon>
        <taxon>Metazoa</taxon>
        <taxon>Chordata</taxon>
        <taxon>Craniata</taxon>
        <taxon>Vertebrata</taxon>
        <taxon>Euteleostomi</taxon>
        <taxon>Actinopterygii</taxon>
        <taxon>Neopterygii</taxon>
        <taxon>Teleostei</taxon>
        <taxon>Ostariophysi</taxon>
        <taxon>Siluriformes</taxon>
        <taxon>Clariidae</taxon>
        <taxon>Clarias</taxon>
    </lineage>
</organism>
<dbReference type="InterPro" id="IPR010982">
    <property type="entry name" value="Lambda_DNA-bd_dom_sf"/>
</dbReference>
<dbReference type="GO" id="GO:0003700">
    <property type="term" value="F:DNA-binding transcription factor activity"/>
    <property type="evidence" value="ECO:0007669"/>
    <property type="project" value="InterPro"/>
</dbReference>
<evidence type="ECO:0000256" key="4">
    <source>
        <dbReference type="ARBA" id="ARBA00023163"/>
    </source>
</evidence>
<dbReference type="PROSITE" id="PS50039">
    <property type="entry name" value="FORK_HEAD_3"/>
    <property type="match status" value="1"/>
</dbReference>
<feature type="region of interest" description="Disordered" evidence="8">
    <location>
        <begin position="1"/>
        <end position="60"/>
    </location>
</feature>
<feature type="compositionally biased region" description="Low complexity" evidence="8">
    <location>
        <begin position="901"/>
        <end position="910"/>
    </location>
</feature>
<feature type="region of interest" description="Disordered" evidence="8">
    <location>
        <begin position="580"/>
        <end position="602"/>
    </location>
</feature>
<dbReference type="PROSITE" id="PS00465">
    <property type="entry name" value="POU_2"/>
    <property type="match status" value="1"/>
</dbReference>
<keyword evidence="9" id="KW-1133">Transmembrane helix</keyword>
<keyword evidence="9" id="KW-0812">Transmembrane</keyword>
<dbReference type="Gene3D" id="1.10.260.40">
    <property type="entry name" value="lambda repressor-like DNA-binding domains"/>
    <property type="match status" value="1"/>
</dbReference>
<dbReference type="PRINTS" id="PR00029">
    <property type="entry name" value="OCTAMER"/>
</dbReference>
<dbReference type="InterPro" id="IPR036390">
    <property type="entry name" value="WH_DNA-bd_sf"/>
</dbReference>
<feature type="compositionally biased region" description="Polar residues" evidence="8">
    <location>
        <begin position="37"/>
        <end position="56"/>
    </location>
</feature>
<dbReference type="PRINTS" id="PR00028">
    <property type="entry name" value="POUDOMAIN"/>
</dbReference>
<evidence type="ECO:0000256" key="9">
    <source>
        <dbReference type="SAM" id="Phobius"/>
    </source>
</evidence>
<evidence type="ECO:0000259" key="10">
    <source>
        <dbReference type="PROSITE" id="PS50039"/>
    </source>
</evidence>
<dbReference type="Gene3D" id="1.10.10.10">
    <property type="entry name" value="Winged helix-like DNA-binding domain superfamily/Winged helix DNA-binding domain"/>
    <property type="match status" value="1"/>
</dbReference>
<keyword evidence="3" id="KW-0371">Homeobox</keyword>
<dbReference type="InterPro" id="IPR000327">
    <property type="entry name" value="POU_dom"/>
</dbReference>
<dbReference type="InterPro" id="IPR000972">
    <property type="entry name" value="TF_octamer"/>
</dbReference>
<evidence type="ECO:0000256" key="2">
    <source>
        <dbReference type="ARBA" id="ARBA00023125"/>
    </source>
</evidence>
<dbReference type="SUPFAM" id="SSF47413">
    <property type="entry name" value="lambda repressor-like DNA-binding domains"/>
    <property type="match status" value="1"/>
</dbReference>
<evidence type="ECO:0000256" key="8">
    <source>
        <dbReference type="SAM" id="MobiDB-lite"/>
    </source>
</evidence>
<feature type="domain" description="POU-specific" evidence="11">
    <location>
        <begin position="160"/>
        <end position="234"/>
    </location>
</feature>
<keyword evidence="2 6" id="KW-0238">DNA-binding</keyword>
<feature type="non-terminal residue" evidence="12">
    <location>
        <position position="1"/>
    </location>
</feature>
<evidence type="ECO:0000256" key="1">
    <source>
        <dbReference type="ARBA" id="ARBA00004123"/>
    </source>
</evidence>
<dbReference type="PROSITE" id="PS51179">
    <property type="entry name" value="POU_3"/>
    <property type="match status" value="1"/>
</dbReference>
<reference evidence="12" key="1">
    <citation type="submission" date="2020-07" db="EMBL/GenBank/DDBJ databases">
        <title>Clarias magur genome sequencing, assembly and annotation.</title>
        <authorList>
            <person name="Kushwaha B."/>
            <person name="Kumar R."/>
            <person name="Das P."/>
            <person name="Joshi C.G."/>
            <person name="Kumar D."/>
            <person name="Nagpure N.S."/>
            <person name="Pandey M."/>
            <person name="Agarwal S."/>
            <person name="Srivastava S."/>
            <person name="Singh M."/>
            <person name="Sahoo L."/>
            <person name="Jayasankar P."/>
            <person name="Meher P.K."/>
            <person name="Koringa P.G."/>
            <person name="Iquebal M.A."/>
            <person name="Das S.P."/>
            <person name="Bit A."/>
            <person name="Patnaik S."/>
            <person name="Patel N."/>
            <person name="Shah T.M."/>
            <person name="Hinsu A."/>
            <person name="Jena J.K."/>
        </authorList>
    </citation>
    <scope>NUCLEOTIDE SEQUENCE</scope>
    <source>
        <strain evidence="12">CIFAMagur01</strain>
        <tissue evidence="12">Testis</tissue>
    </source>
</reference>
<evidence type="ECO:0000259" key="11">
    <source>
        <dbReference type="PROSITE" id="PS51179"/>
    </source>
</evidence>
<keyword evidence="7" id="KW-0175">Coiled coil</keyword>
<dbReference type="InterPro" id="IPR028015">
    <property type="entry name" value="CCDC84-like"/>
</dbReference>
<feature type="compositionally biased region" description="Basic residues" evidence="8">
    <location>
        <begin position="587"/>
        <end position="597"/>
    </location>
</feature>
<keyword evidence="9" id="KW-0472">Membrane</keyword>
<dbReference type="OrthoDB" id="1892805at2759"/>
<dbReference type="EMBL" id="QNUK01000154">
    <property type="protein sequence ID" value="KAF5899838.1"/>
    <property type="molecule type" value="Genomic_DNA"/>
</dbReference>
<dbReference type="SMART" id="SM00339">
    <property type="entry name" value="FH"/>
    <property type="match status" value="1"/>
</dbReference>
<dbReference type="PRINTS" id="PR00053">
    <property type="entry name" value="FORKHEAD"/>
</dbReference>
<comment type="caution">
    <text evidence="12">The sequence shown here is derived from an EMBL/GenBank/DDBJ whole genome shotgun (WGS) entry which is preliminary data.</text>
</comment>
<feature type="DNA-binding region" description="Fork-head" evidence="6">
    <location>
        <begin position="634"/>
        <end position="737"/>
    </location>
</feature>
<dbReference type="Pfam" id="PF00250">
    <property type="entry name" value="Forkhead"/>
    <property type="match status" value="1"/>
</dbReference>
<dbReference type="InterPro" id="IPR009952">
    <property type="entry name" value="Uroplakin-2"/>
</dbReference>
<evidence type="ECO:0000256" key="5">
    <source>
        <dbReference type="ARBA" id="ARBA00023242"/>
    </source>
</evidence>
<sequence length="1047" mass="117005">MSTEAVEQRDPQHEHTEIEQNGIDFTRQIKTEDLNDSPHSASSHKTCHLTQGSPAPTGQLPGDLPSLHPLPQLVLMPGSHLSSSSPFLLSQAQTGHQALLQPNLLSLPSQSQPSLLQHQPGLALTPQAMGRAGLAGSSMDAHLDMPHLQVPKHVGASQQDEPSDLEELEQFAKSFKQRRIKLGFTQGDVGLAMGKLYGNDFSQTTISRFEALNLSFKNMCKLKPLLEKWLSDAENSPSDSMANPATLPPLMEGYGRKRKKRTSIETNIKLTLEKRFMDGVYAGRAIVSNVPGETCFPVLSVTRVPSTGSIGLIRLTQCPTEVTMMLAVLLIAGALIPLTHAQDFPLALLSTESQIISSRFFNSLLLTLPPCNYGGKNVDIQYQNLNINTNYYLSNIFTIPSCTNTGYPYGLTALSRRIGYQLMNLNESTQYTITYKIGNISSTPLTASTRTANYTDIDLSFAGRSAAMVVITAILSVTMFILLLGIIISSFVSPKGESVIQPNLWLMVNPCLACPIKYPVRDKPPSLPKPTIDRSVSGPALPVQEQNLHQLLWSGETFLDESLHDASLLSEYQLTDDDASSEDVATHRKVKGARRGRAPKEPASRRLGLARAQSRRLQRVLQDSCNLKNGAWPRPPVNYCILIAMALSSSRSGSLNVQQIYNFTREHFPFFITAPDGWKNTIRHNLCFSNSFRKTPQQVTSDGKRKSCLWHLTLDGRRRLRNEIHTLTADSFRILKRSMNYPGHIFGKSHQSKLKVVLVKFLDKVKEARRTLKSPQVEKFDASQHEVKFWCYCCEEEVQKHVSDGRITVLYSGLLEHMSTQEHRKNTNAFWWKNKADHKHKEKFIITEQETERFKEEVAKALDQYEEKEDTLLKEQAAFIRSQEQHRQEVLQALLEPQPELQQSAEPEQQNIQQTSGTGSEQTGCYSHSALNEQAGPSHDDPFMQGQGDDSGQGLTFIGYQDCFASGNVHTGAVPPWLLDDPEEERVGSSQDIGPSLQDFLKHKEQQKLKKLPANRVGANFDHSSHTDANWLPSFGRVWNSGRRWQS</sequence>
<dbReference type="PANTHER" id="PTHR31198">
    <property type="entry name" value="COILED-COIL DOMAIN-CONTAINING PROTEIN 84"/>
    <property type="match status" value="1"/>
</dbReference>
<dbReference type="InterPro" id="IPR036388">
    <property type="entry name" value="WH-like_DNA-bd_sf"/>
</dbReference>
<feature type="region of interest" description="Disordered" evidence="8">
    <location>
        <begin position="237"/>
        <end position="258"/>
    </location>
</feature>
<dbReference type="Pfam" id="PF14968">
    <property type="entry name" value="CCDC84"/>
    <property type="match status" value="1"/>
</dbReference>
<dbReference type="CDD" id="cd20036">
    <property type="entry name" value="FH_FOXR"/>
    <property type="match status" value="1"/>
</dbReference>
<dbReference type="InterPro" id="IPR001766">
    <property type="entry name" value="Fork_head_dom"/>
</dbReference>
<feature type="compositionally biased region" description="Polar residues" evidence="8">
    <location>
        <begin position="911"/>
        <end position="925"/>
    </location>
</feature>
<evidence type="ECO:0000256" key="6">
    <source>
        <dbReference type="PROSITE-ProRule" id="PRU00089"/>
    </source>
</evidence>
<keyword evidence="5 6" id="KW-0539">Nucleus</keyword>
<comment type="subcellular location">
    <subcellularLocation>
        <location evidence="1 6">Nucleus</location>
    </subcellularLocation>
</comment>
<dbReference type="GO" id="GO:0005634">
    <property type="term" value="C:nucleus"/>
    <property type="evidence" value="ECO:0007669"/>
    <property type="project" value="UniProtKB-SubCell"/>
</dbReference>
<keyword evidence="13" id="KW-1185">Reference proteome</keyword>
<dbReference type="Pfam" id="PF07353">
    <property type="entry name" value="Uroplakin_II"/>
    <property type="match status" value="1"/>
</dbReference>
<protein>
    <submittedName>
        <fullName evidence="12">POU domain, class 2, transcription factor 3</fullName>
    </submittedName>
</protein>
<evidence type="ECO:0000256" key="3">
    <source>
        <dbReference type="ARBA" id="ARBA00023155"/>
    </source>
</evidence>